<reference evidence="2 3" key="1">
    <citation type="journal article" date="2022" name="Evol. Bioinform. Online">
        <title>Draft Genome Sequence of Oceanobacillus jordanicus Strain GSFE11, a Halotolerant Plant Growth-Promoting Bacterial Endophyte Isolated From the Jordan Valley.</title>
        <authorList>
            <person name="Alhindi T."/>
            <person name="Albdaiwi R."/>
        </authorList>
    </citation>
    <scope>NUCLEOTIDE SEQUENCE [LARGE SCALE GENOMIC DNA]</scope>
    <source>
        <strain evidence="2 3">GSFE11</strain>
    </source>
</reference>
<dbReference type="Gene3D" id="3.10.180.10">
    <property type="entry name" value="2,3-Dihydroxybiphenyl 1,2-Dioxygenase, domain 1"/>
    <property type="match status" value="1"/>
</dbReference>
<evidence type="ECO:0000259" key="1">
    <source>
        <dbReference type="PROSITE" id="PS51819"/>
    </source>
</evidence>
<feature type="domain" description="VOC" evidence="1">
    <location>
        <begin position="4"/>
        <end position="130"/>
    </location>
</feature>
<evidence type="ECO:0000313" key="3">
    <source>
        <dbReference type="Proteomes" id="UP001199631"/>
    </source>
</evidence>
<keyword evidence="3" id="KW-1185">Reference proteome</keyword>
<evidence type="ECO:0000313" key="2">
    <source>
        <dbReference type="EMBL" id="MCG3419969.1"/>
    </source>
</evidence>
<dbReference type="Proteomes" id="UP001199631">
    <property type="component" value="Unassembled WGS sequence"/>
</dbReference>
<accession>A0AAW5B8Q4</accession>
<dbReference type="EMBL" id="JAIFZM010000010">
    <property type="protein sequence ID" value="MCG3419969.1"/>
    <property type="molecule type" value="Genomic_DNA"/>
</dbReference>
<gene>
    <name evidence="2" type="ORF">K3T81_12460</name>
</gene>
<sequence>MIKGLYEAHLPVSNLKQSIEYYKGLGLEFSHSHEDKLAFFWIEKDKSWLGLWETDKVEIEYHPSIRHIAFQVTLEGLKNSVTWLHEKGYEPREAFGFKPIEPFVMAHSGMAHAKIHFNDPDGNSLEFICKLPNPKNITKRMYLSEWEELHKATKIF</sequence>
<protein>
    <submittedName>
        <fullName evidence="2">VOC family protein</fullName>
    </submittedName>
</protein>
<proteinExistence type="predicted"/>
<comment type="caution">
    <text evidence="2">The sequence shown here is derived from an EMBL/GenBank/DDBJ whole genome shotgun (WGS) entry which is preliminary data.</text>
</comment>
<dbReference type="InterPro" id="IPR004360">
    <property type="entry name" value="Glyas_Fos-R_dOase_dom"/>
</dbReference>
<organism evidence="2 3">
    <name type="scientific">Oceanobacillus jordanicus</name>
    <dbReference type="NCBI Taxonomy" id="2867266"/>
    <lineage>
        <taxon>Bacteria</taxon>
        <taxon>Bacillati</taxon>
        <taxon>Bacillota</taxon>
        <taxon>Bacilli</taxon>
        <taxon>Bacillales</taxon>
        <taxon>Bacillaceae</taxon>
        <taxon>Oceanobacillus</taxon>
    </lineage>
</organism>
<dbReference type="CDD" id="cd06587">
    <property type="entry name" value="VOC"/>
    <property type="match status" value="1"/>
</dbReference>
<dbReference type="PROSITE" id="PS51819">
    <property type="entry name" value="VOC"/>
    <property type="match status" value="1"/>
</dbReference>
<dbReference type="Pfam" id="PF00903">
    <property type="entry name" value="Glyoxalase"/>
    <property type="match status" value="1"/>
</dbReference>
<dbReference type="SUPFAM" id="SSF54593">
    <property type="entry name" value="Glyoxalase/Bleomycin resistance protein/Dihydroxybiphenyl dioxygenase"/>
    <property type="match status" value="1"/>
</dbReference>
<dbReference type="InterPro" id="IPR037523">
    <property type="entry name" value="VOC_core"/>
</dbReference>
<dbReference type="InterPro" id="IPR029068">
    <property type="entry name" value="Glyas_Bleomycin-R_OHBP_Dase"/>
</dbReference>
<dbReference type="AlphaFoldDB" id="A0AAW5B8Q4"/>
<name>A0AAW5B8Q4_9BACI</name>
<dbReference type="RefSeq" id="WP_238020393.1">
    <property type="nucleotide sequence ID" value="NZ_JAIFZM010000010.1"/>
</dbReference>